<feature type="repeat" description="TPR" evidence="1">
    <location>
        <begin position="325"/>
        <end position="358"/>
    </location>
</feature>
<sequence>SGTEAMGRRQYEKAAVCFTKALNLQPEQLYVSRAEAYLQLCDFQSAAASYKRAWILQPGAFSRRLAFIYYLQVRTLTHTRAKQVVESLNVICTAERVSSLNPSLACLTAAGRHSDCLKLLDGWMTSGSPTAELHVLRARLVFSSVQTSRCHQDVTAALALDPSCLAARVLLQQLREASEEARLEAVDRTVSGRLPEALCMINVALESSPQDARLYLFRGILYRRLKDFTAAIEDLVQEAVRREAELQLVLTYNDFAVQCFGRGLYSEAALLLNKAIEEEKSRPGLYLNRGDCFFKQGDWCFALADYQQAEEMLAPDDPAVRLRLAVVHNTLGRLCFQDGRFQEAADMFSAAIRYNPAVGRYYESRSKAFRKLMSWTSARQDFICISSSSSSSSLSSSALSSSSSSSLLFSLSSLLSFFRLSGKLQQMNVTDEDAEGHPKELKLCLNQEDLQITVKSLLQVPVSNHATSSVSLVSTFCEFLKAKVKI</sequence>
<dbReference type="SMART" id="SM00028">
    <property type="entry name" value="TPR"/>
    <property type="match status" value="5"/>
</dbReference>
<dbReference type="PROSITE" id="PS50005">
    <property type="entry name" value="TPR"/>
    <property type="match status" value="2"/>
</dbReference>
<proteinExistence type="predicted"/>
<dbReference type="GeneTree" id="ENSGT00390000004550"/>
<dbReference type="PANTHER" id="PTHR45153">
    <property type="entry name" value="TETRATRICOPEPTIDE REPEAT PROTEIN 16"/>
    <property type="match status" value="1"/>
</dbReference>
<dbReference type="SUPFAM" id="SSF48452">
    <property type="entry name" value="TPR-like"/>
    <property type="match status" value="1"/>
</dbReference>
<dbReference type="Ensembl" id="ENSSPAT00000021495.1">
    <property type="protein sequence ID" value="ENSSPAP00000021173.1"/>
    <property type="gene ID" value="ENSSPAG00000015948.1"/>
</dbReference>
<dbReference type="AlphaFoldDB" id="A0A3B5AI92"/>
<reference evidence="2" key="1">
    <citation type="submission" date="2023-09" db="UniProtKB">
        <authorList>
            <consortium name="Ensembl"/>
        </authorList>
    </citation>
    <scope>IDENTIFICATION</scope>
</reference>
<dbReference type="Gene3D" id="1.25.40.10">
    <property type="entry name" value="Tetratricopeptide repeat domain"/>
    <property type="match status" value="4"/>
</dbReference>
<dbReference type="Pfam" id="PF13432">
    <property type="entry name" value="TPR_16"/>
    <property type="match status" value="3"/>
</dbReference>
<keyword evidence="1" id="KW-0802">TPR repeat</keyword>
<feature type="repeat" description="TPR" evidence="1">
    <location>
        <begin position="27"/>
        <end position="60"/>
    </location>
</feature>
<dbReference type="PANTHER" id="PTHR45153:SF1">
    <property type="entry name" value="TETRATRICOPEPTIDE REPEAT PROTEIN 16"/>
    <property type="match status" value="1"/>
</dbReference>
<accession>A0A3B5AI92</accession>
<name>A0A3B5AI92_9TELE</name>
<dbReference type="InterPro" id="IPR019734">
    <property type="entry name" value="TPR_rpt"/>
</dbReference>
<protein>
    <submittedName>
        <fullName evidence="2">Tetratricopeptide repeat domain 16</fullName>
    </submittedName>
</protein>
<evidence type="ECO:0000313" key="2">
    <source>
        <dbReference type="Ensembl" id="ENSSPAP00000021173.1"/>
    </source>
</evidence>
<organism evidence="2">
    <name type="scientific">Stegastes partitus</name>
    <name type="common">bicolor damselfish</name>
    <dbReference type="NCBI Taxonomy" id="144197"/>
    <lineage>
        <taxon>Eukaryota</taxon>
        <taxon>Metazoa</taxon>
        <taxon>Chordata</taxon>
        <taxon>Craniata</taxon>
        <taxon>Vertebrata</taxon>
        <taxon>Euteleostomi</taxon>
        <taxon>Actinopterygii</taxon>
        <taxon>Neopterygii</taxon>
        <taxon>Teleostei</taxon>
        <taxon>Neoteleostei</taxon>
        <taxon>Acanthomorphata</taxon>
        <taxon>Ovalentaria</taxon>
        <taxon>Pomacentridae</taxon>
        <taxon>Stegastes</taxon>
    </lineage>
</organism>
<evidence type="ECO:0000256" key="1">
    <source>
        <dbReference type="PROSITE-ProRule" id="PRU00339"/>
    </source>
</evidence>
<dbReference type="STRING" id="144197.ENSSPAP00000021173"/>
<dbReference type="InterPro" id="IPR011990">
    <property type="entry name" value="TPR-like_helical_dom_sf"/>
</dbReference>